<keyword evidence="6" id="KW-0539">Nucleus</keyword>
<gene>
    <name evidence="10" type="ORF">QR680_001291</name>
</gene>
<evidence type="ECO:0000313" key="10">
    <source>
        <dbReference type="EMBL" id="KAK0395464.1"/>
    </source>
</evidence>
<name>A0AA39LFS1_9BILA</name>
<proteinExistence type="predicted"/>
<feature type="compositionally biased region" description="Polar residues" evidence="8">
    <location>
        <begin position="158"/>
        <end position="167"/>
    </location>
</feature>
<feature type="region of interest" description="Disordered" evidence="8">
    <location>
        <begin position="320"/>
        <end position="344"/>
    </location>
</feature>
<dbReference type="PROSITE" id="PS00028">
    <property type="entry name" value="ZINC_FINGER_C2H2_1"/>
    <property type="match status" value="4"/>
</dbReference>
<dbReference type="AlphaFoldDB" id="A0AA39LFS1"/>
<dbReference type="Pfam" id="PF00096">
    <property type="entry name" value="zf-C2H2"/>
    <property type="match status" value="3"/>
</dbReference>
<protein>
    <recommendedName>
        <fullName evidence="9">C2H2-type domain-containing protein</fullName>
    </recommendedName>
</protein>
<feature type="compositionally biased region" description="Basic and acidic residues" evidence="8">
    <location>
        <begin position="140"/>
        <end position="149"/>
    </location>
</feature>
<comment type="subcellular location">
    <subcellularLocation>
        <location evidence="1">Nucleus</location>
    </subcellularLocation>
</comment>
<evidence type="ECO:0000256" key="5">
    <source>
        <dbReference type="ARBA" id="ARBA00022833"/>
    </source>
</evidence>
<dbReference type="InterPro" id="IPR013087">
    <property type="entry name" value="Znf_C2H2_type"/>
</dbReference>
<feature type="region of interest" description="Disordered" evidence="8">
    <location>
        <begin position="419"/>
        <end position="444"/>
    </location>
</feature>
<keyword evidence="3" id="KW-0677">Repeat</keyword>
<dbReference type="Gene3D" id="3.30.160.60">
    <property type="entry name" value="Classic Zinc Finger"/>
    <property type="match status" value="3"/>
</dbReference>
<evidence type="ECO:0000256" key="8">
    <source>
        <dbReference type="SAM" id="MobiDB-lite"/>
    </source>
</evidence>
<comment type="caution">
    <text evidence="10">The sequence shown here is derived from an EMBL/GenBank/DDBJ whole genome shotgun (WGS) entry which is preliminary data.</text>
</comment>
<dbReference type="PANTHER" id="PTHR24376:SF216">
    <property type="entry name" value="ZINC FINGER PROTEIN 420-LIKE"/>
    <property type="match status" value="1"/>
</dbReference>
<feature type="compositionally biased region" description="Polar residues" evidence="8">
    <location>
        <begin position="70"/>
        <end position="80"/>
    </location>
</feature>
<keyword evidence="11" id="KW-1185">Reference proteome</keyword>
<evidence type="ECO:0000256" key="3">
    <source>
        <dbReference type="ARBA" id="ARBA00022737"/>
    </source>
</evidence>
<dbReference type="GO" id="GO:0005634">
    <property type="term" value="C:nucleus"/>
    <property type="evidence" value="ECO:0007669"/>
    <property type="project" value="UniProtKB-SubCell"/>
</dbReference>
<feature type="domain" description="C2H2-type" evidence="9">
    <location>
        <begin position="353"/>
        <end position="380"/>
    </location>
</feature>
<feature type="domain" description="C2H2-type" evidence="9">
    <location>
        <begin position="234"/>
        <end position="261"/>
    </location>
</feature>
<feature type="region of interest" description="Disordered" evidence="8">
    <location>
        <begin position="42"/>
        <end position="85"/>
    </location>
</feature>
<feature type="region of interest" description="Disordered" evidence="8">
    <location>
        <begin position="122"/>
        <end position="167"/>
    </location>
</feature>
<feature type="domain" description="C2H2-type" evidence="9">
    <location>
        <begin position="206"/>
        <end position="229"/>
    </location>
</feature>
<keyword evidence="4 7" id="KW-0863">Zinc-finger</keyword>
<evidence type="ECO:0000256" key="7">
    <source>
        <dbReference type="PROSITE-ProRule" id="PRU00042"/>
    </source>
</evidence>
<dbReference type="PANTHER" id="PTHR24376">
    <property type="entry name" value="ZINC FINGER PROTEIN"/>
    <property type="match status" value="1"/>
</dbReference>
<dbReference type="EMBL" id="JAUCMV010000005">
    <property type="protein sequence ID" value="KAK0395464.1"/>
    <property type="molecule type" value="Genomic_DNA"/>
</dbReference>
<dbReference type="GO" id="GO:0008270">
    <property type="term" value="F:zinc ion binding"/>
    <property type="evidence" value="ECO:0007669"/>
    <property type="project" value="UniProtKB-KW"/>
</dbReference>
<feature type="compositionally biased region" description="Polar residues" evidence="8">
    <location>
        <begin position="45"/>
        <end position="64"/>
    </location>
</feature>
<accession>A0AA39LFS1</accession>
<evidence type="ECO:0000256" key="4">
    <source>
        <dbReference type="ARBA" id="ARBA00022771"/>
    </source>
</evidence>
<evidence type="ECO:0000256" key="2">
    <source>
        <dbReference type="ARBA" id="ARBA00022723"/>
    </source>
</evidence>
<organism evidence="10 11">
    <name type="scientific">Steinernema hermaphroditum</name>
    <dbReference type="NCBI Taxonomy" id="289476"/>
    <lineage>
        <taxon>Eukaryota</taxon>
        <taxon>Metazoa</taxon>
        <taxon>Ecdysozoa</taxon>
        <taxon>Nematoda</taxon>
        <taxon>Chromadorea</taxon>
        <taxon>Rhabditida</taxon>
        <taxon>Tylenchina</taxon>
        <taxon>Panagrolaimomorpha</taxon>
        <taxon>Strongyloidoidea</taxon>
        <taxon>Steinernematidae</taxon>
        <taxon>Steinernema</taxon>
    </lineage>
</organism>
<evidence type="ECO:0000313" key="11">
    <source>
        <dbReference type="Proteomes" id="UP001175271"/>
    </source>
</evidence>
<dbReference type="SUPFAM" id="SSF57667">
    <property type="entry name" value="beta-beta-alpha zinc fingers"/>
    <property type="match status" value="3"/>
</dbReference>
<feature type="compositionally biased region" description="Polar residues" evidence="8">
    <location>
        <begin position="332"/>
        <end position="344"/>
    </location>
</feature>
<feature type="compositionally biased region" description="Basic and acidic residues" evidence="8">
    <location>
        <begin position="122"/>
        <end position="133"/>
    </location>
</feature>
<dbReference type="SMART" id="SM00355">
    <property type="entry name" value="ZnF_C2H2"/>
    <property type="match status" value="6"/>
</dbReference>
<dbReference type="GO" id="GO:0001228">
    <property type="term" value="F:DNA-binding transcription activator activity, RNA polymerase II-specific"/>
    <property type="evidence" value="ECO:0007669"/>
    <property type="project" value="TreeGrafter"/>
</dbReference>
<dbReference type="PROSITE" id="PS50157">
    <property type="entry name" value="ZINC_FINGER_C2H2_2"/>
    <property type="match status" value="4"/>
</dbReference>
<keyword evidence="5" id="KW-0862">Zinc</keyword>
<dbReference type="InterPro" id="IPR036236">
    <property type="entry name" value="Znf_C2H2_sf"/>
</dbReference>
<sequence length="444" mass="50748">MFQNCGRWTTRFSIPKNKETMSSVHSDSLELDDIDLIEEFLVDEPSTSSDGGRTSAPKAQSVDSTEYDITPTTAESSGSAPSLPHPPYINDNAVYGGDVLYKDEKGNLYRVVSPMMFNESLSKVDDGKANGKEAEEEQCEKDSESKEDSEIPSASAVRGSNSFHRNTHQFSTTKGHALYPLKAFYLQVGDRRLRFKSVRLSGNEKLRCDECKTAFSCRASMMRHNAAVHPELVYECPYCDRSFLQQHTLDNHKRTHMMEKRYQCHLCPKRFVKQSNFLIHTKLHATGDRNFCPECDKWFPEEEAMLSHSAHCAQRVRRMESPDLTEPEDQDQFQYASESKNWDNKPTQNAKIFPCEYCGRVFAQTQALASHIRAHRARETCTICKSQFQDGISLRRHKILKHSSNFSIDLLNRTQLMSEFPPKTNASEEKRDEEVYDSTPASFT</sequence>
<reference evidence="10" key="1">
    <citation type="submission" date="2023-06" db="EMBL/GenBank/DDBJ databases">
        <title>Genomic analysis of the entomopathogenic nematode Steinernema hermaphroditum.</title>
        <authorList>
            <person name="Schwarz E.M."/>
            <person name="Heppert J.K."/>
            <person name="Baniya A."/>
            <person name="Schwartz H.T."/>
            <person name="Tan C.-H."/>
            <person name="Antoshechkin I."/>
            <person name="Sternberg P.W."/>
            <person name="Goodrich-Blair H."/>
            <person name="Dillman A.R."/>
        </authorList>
    </citation>
    <scope>NUCLEOTIDE SEQUENCE</scope>
    <source>
        <strain evidence="10">PS9179</strain>
        <tissue evidence="10">Whole animal</tissue>
    </source>
</reference>
<keyword evidence="2" id="KW-0479">Metal-binding</keyword>
<evidence type="ECO:0000259" key="9">
    <source>
        <dbReference type="PROSITE" id="PS50157"/>
    </source>
</evidence>
<feature type="domain" description="C2H2-type" evidence="9">
    <location>
        <begin position="262"/>
        <end position="289"/>
    </location>
</feature>
<dbReference type="Proteomes" id="UP001175271">
    <property type="component" value="Unassembled WGS sequence"/>
</dbReference>
<evidence type="ECO:0000256" key="1">
    <source>
        <dbReference type="ARBA" id="ARBA00004123"/>
    </source>
</evidence>
<evidence type="ECO:0000256" key="6">
    <source>
        <dbReference type="ARBA" id="ARBA00023242"/>
    </source>
</evidence>
<dbReference type="GO" id="GO:0000978">
    <property type="term" value="F:RNA polymerase II cis-regulatory region sequence-specific DNA binding"/>
    <property type="evidence" value="ECO:0007669"/>
    <property type="project" value="TreeGrafter"/>
</dbReference>